<sequence>MKKFRPNYHFFSISCPLGGVCAENELRTYIIIGLIESTGRETPRFQKTPPHMSAGWTPFAWRPLAEQTPAGGRAPCGSRRFTSEAVEIRNKKLTKFRLLPN</sequence>
<evidence type="ECO:0000313" key="1">
    <source>
        <dbReference type="EMBL" id="CAG6700653.1"/>
    </source>
</evidence>
<organism evidence="1">
    <name type="scientific">Cacopsylla melanoneura</name>
    <dbReference type="NCBI Taxonomy" id="428564"/>
    <lineage>
        <taxon>Eukaryota</taxon>
        <taxon>Metazoa</taxon>
        <taxon>Ecdysozoa</taxon>
        <taxon>Arthropoda</taxon>
        <taxon>Hexapoda</taxon>
        <taxon>Insecta</taxon>
        <taxon>Pterygota</taxon>
        <taxon>Neoptera</taxon>
        <taxon>Paraneoptera</taxon>
        <taxon>Hemiptera</taxon>
        <taxon>Sternorrhyncha</taxon>
        <taxon>Psylloidea</taxon>
        <taxon>Psyllidae</taxon>
        <taxon>Psyllinae</taxon>
        <taxon>Cacopsylla</taxon>
    </lineage>
</organism>
<protein>
    <submittedName>
        <fullName evidence="1">Uncharacterized protein</fullName>
    </submittedName>
</protein>
<name>A0A8D8XM97_9HEMI</name>
<accession>A0A8D8XM97</accession>
<dbReference type="EMBL" id="HBUF01339496">
    <property type="protein sequence ID" value="CAG6700653.1"/>
    <property type="molecule type" value="Transcribed_RNA"/>
</dbReference>
<proteinExistence type="predicted"/>
<reference evidence="1" key="1">
    <citation type="submission" date="2021-05" db="EMBL/GenBank/DDBJ databases">
        <authorList>
            <person name="Alioto T."/>
            <person name="Alioto T."/>
            <person name="Gomez Garrido J."/>
        </authorList>
    </citation>
    <scope>NUCLEOTIDE SEQUENCE</scope>
</reference>
<dbReference type="AlphaFoldDB" id="A0A8D8XM97"/>